<keyword evidence="3" id="KW-1185">Reference proteome</keyword>
<feature type="region of interest" description="Disordered" evidence="1">
    <location>
        <begin position="332"/>
        <end position="360"/>
    </location>
</feature>
<dbReference type="GO" id="GO:0071038">
    <property type="term" value="P:TRAMP-dependent tRNA surveillance pathway"/>
    <property type="evidence" value="ECO:0007669"/>
    <property type="project" value="TreeGrafter"/>
</dbReference>
<dbReference type="GO" id="GO:0071040">
    <property type="term" value="P:nuclear polyadenylation-dependent antisense transcript catabolic process"/>
    <property type="evidence" value="ECO:0007669"/>
    <property type="project" value="TreeGrafter"/>
</dbReference>
<dbReference type="PANTHER" id="PTHR12124:SF47">
    <property type="entry name" value="EXOSOME COMPONENT 10"/>
    <property type="match status" value="1"/>
</dbReference>
<dbReference type="GO" id="GO:0071044">
    <property type="term" value="P:histone mRNA catabolic process"/>
    <property type="evidence" value="ECO:0007669"/>
    <property type="project" value="TreeGrafter"/>
</dbReference>
<dbReference type="InterPro" id="IPR045092">
    <property type="entry name" value="Rrp6-like"/>
</dbReference>
<dbReference type="GO" id="GO:0071036">
    <property type="term" value="P:nuclear polyadenylation-dependent snoRNA catabolic process"/>
    <property type="evidence" value="ECO:0007669"/>
    <property type="project" value="TreeGrafter"/>
</dbReference>
<name>A0AAE2BT79_9LAMI</name>
<gene>
    <name evidence="2" type="ORF">Sango_1509100</name>
</gene>
<dbReference type="GO" id="GO:0005730">
    <property type="term" value="C:nucleolus"/>
    <property type="evidence" value="ECO:0007669"/>
    <property type="project" value="TreeGrafter"/>
</dbReference>
<sequence>MFCRYQNADWRIRPLPQEMIKGCHLFDPKLSMETGKTYEVLRLQLPVQLSLRATVASSSYIDRLSLDDDVPWRKAIWLRFRVLISMLSSCSCFNLVMHRFHLIMGRGFRNNCALCVRDKVGARSCVHWLWLKLVIPWLGELWWSRFDEIVSVADPFPLLGWEVYKRSYDDICPQLYEKELLTDTSYLYIWGIVFACQRRRGCSAELNAQQLAVVSLNRCLTTNQLRRVLKSKHPYIDRNLGSVVSIIRHSIQNAAAFEGAAKHLKERRLEMVCEGVNVSFWLKFQYSYSLATSNIIIHLWLLSCILIVMKSEELPSEAPEILKNADEADNIPNGSLLNDPSVQKTPASIQSRDTGSSNAGAATDISKIFLSLPKEKVNEKGKIGDCTSNVQNAALHMDGDPDAHTRLNSSHSAEATVQILKKPSRAFGSLLGVSAKRKFDPLERDKELLAVLHTFKFIGIVFTCDIIMMARFRVLISMLSSCSCFNLVMHRFHLIMSRGFRNNCALCVRDKVGARSCVHWLWLKLVIPWLGELWWSRFDEIVSVADPLSFAWASGILAEMRSTFGANDCRLLCINSSSDGAEEHRENLLASYKTSISNNKQYGYFLNADDVEEVGSTIHDFSAKGKDDAPEEPLHSAVMLEKASYCFLLSTPTMLRKYGYHLVLSGTSTGNVISRLVLLVFTWDINCGWNLMTLLIETWKTYEVLRLQLPVINFPFEQCGDFIVICVISAIRMRTEPKLWIDPWLNGLCSFEPLHIVKLPDDPMAQKSLAPIQSQDVGCSDAKAAQDMKEIPHFSPRVIGKGRTVDC</sequence>
<dbReference type="GO" id="GO:0071037">
    <property type="term" value="P:nuclear polyadenylation-dependent snRNA catabolic process"/>
    <property type="evidence" value="ECO:0007669"/>
    <property type="project" value="TreeGrafter"/>
</dbReference>
<dbReference type="GO" id="GO:0000467">
    <property type="term" value="P:exonucleolytic trimming to generate mature 3'-end of 5.8S rRNA from tricistronic rRNA transcript (SSU-rRNA, 5.8S rRNA, LSU-rRNA)"/>
    <property type="evidence" value="ECO:0007669"/>
    <property type="project" value="InterPro"/>
</dbReference>
<reference evidence="2" key="1">
    <citation type="submission" date="2020-06" db="EMBL/GenBank/DDBJ databases">
        <authorList>
            <person name="Li T."/>
            <person name="Hu X."/>
            <person name="Zhang T."/>
            <person name="Song X."/>
            <person name="Zhang H."/>
            <person name="Dai N."/>
            <person name="Sheng W."/>
            <person name="Hou X."/>
            <person name="Wei L."/>
        </authorList>
    </citation>
    <scope>NUCLEOTIDE SEQUENCE</scope>
    <source>
        <strain evidence="2">K16</strain>
        <tissue evidence="2">Leaf</tissue>
    </source>
</reference>
<evidence type="ECO:0000313" key="2">
    <source>
        <dbReference type="EMBL" id="KAK4396725.1"/>
    </source>
</evidence>
<evidence type="ECO:0000256" key="1">
    <source>
        <dbReference type="SAM" id="MobiDB-lite"/>
    </source>
</evidence>
<dbReference type="GO" id="GO:0000175">
    <property type="term" value="F:3'-5'-RNA exonuclease activity"/>
    <property type="evidence" value="ECO:0007669"/>
    <property type="project" value="InterPro"/>
</dbReference>
<dbReference type="GO" id="GO:0071039">
    <property type="term" value="P:nuclear polyadenylation-dependent CUT catabolic process"/>
    <property type="evidence" value="ECO:0007669"/>
    <property type="project" value="TreeGrafter"/>
</dbReference>
<organism evidence="2 3">
    <name type="scientific">Sesamum angolense</name>
    <dbReference type="NCBI Taxonomy" id="2727404"/>
    <lineage>
        <taxon>Eukaryota</taxon>
        <taxon>Viridiplantae</taxon>
        <taxon>Streptophyta</taxon>
        <taxon>Embryophyta</taxon>
        <taxon>Tracheophyta</taxon>
        <taxon>Spermatophyta</taxon>
        <taxon>Magnoliopsida</taxon>
        <taxon>eudicotyledons</taxon>
        <taxon>Gunneridae</taxon>
        <taxon>Pentapetalae</taxon>
        <taxon>asterids</taxon>
        <taxon>lamiids</taxon>
        <taxon>Lamiales</taxon>
        <taxon>Pedaliaceae</taxon>
        <taxon>Sesamum</taxon>
    </lineage>
</organism>
<dbReference type="EMBL" id="JACGWL010000008">
    <property type="protein sequence ID" value="KAK4396725.1"/>
    <property type="molecule type" value="Genomic_DNA"/>
</dbReference>
<protein>
    <submittedName>
        <fullName evidence="2">Protein RRP6-like 2</fullName>
    </submittedName>
</protein>
<dbReference type="GO" id="GO:0003727">
    <property type="term" value="F:single-stranded RNA binding"/>
    <property type="evidence" value="ECO:0007669"/>
    <property type="project" value="TreeGrafter"/>
</dbReference>
<comment type="caution">
    <text evidence="2">The sequence shown here is derived from an EMBL/GenBank/DDBJ whole genome shotgun (WGS) entry which is preliminary data.</text>
</comment>
<dbReference type="AlphaFoldDB" id="A0AAE2BT79"/>
<accession>A0AAE2BT79</accession>
<proteinExistence type="predicted"/>
<dbReference type="Proteomes" id="UP001289374">
    <property type="component" value="Unassembled WGS sequence"/>
</dbReference>
<reference evidence="2" key="2">
    <citation type="journal article" date="2024" name="Plant">
        <title>Genomic evolution and insights into agronomic trait innovations of Sesamum species.</title>
        <authorList>
            <person name="Miao H."/>
            <person name="Wang L."/>
            <person name="Qu L."/>
            <person name="Liu H."/>
            <person name="Sun Y."/>
            <person name="Le M."/>
            <person name="Wang Q."/>
            <person name="Wei S."/>
            <person name="Zheng Y."/>
            <person name="Lin W."/>
            <person name="Duan Y."/>
            <person name="Cao H."/>
            <person name="Xiong S."/>
            <person name="Wang X."/>
            <person name="Wei L."/>
            <person name="Li C."/>
            <person name="Ma Q."/>
            <person name="Ju M."/>
            <person name="Zhao R."/>
            <person name="Li G."/>
            <person name="Mu C."/>
            <person name="Tian Q."/>
            <person name="Mei H."/>
            <person name="Zhang T."/>
            <person name="Gao T."/>
            <person name="Zhang H."/>
        </authorList>
    </citation>
    <scope>NUCLEOTIDE SEQUENCE</scope>
    <source>
        <strain evidence="2">K16</strain>
    </source>
</reference>
<dbReference type="GO" id="GO:0000176">
    <property type="term" value="C:nuclear exosome (RNase complex)"/>
    <property type="evidence" value="ECO:0007669"/>
    <property type="project" value="TreeGrafter"/>
</dbReference>
<dbReference type="GO" id="GO:0071051">
    <property type="term" value="P:poly(A)-dependent snoRNA 3'-end processing"/>
    <property type="evidence" value="ECO:0007669"/>
    <property type="project" value="TreeGrafter"/>
</dbReference>
<evidence type="ECO:0000313" key="3">
    <source>
        <dbReference type="Proteomes" id="UP001289374"/>
    </source>
</evidence>
<dbReference type="PANTHER" id="PTHR12124">
    <property type="entry name" value="POLYMYOSITIS/SCLERODERMA AUTOANTIGEN-RELATED"/>
    <property type="match status" value="1"/>
</dbReference>
<dbReference type="GO" id="GO:0071035">
    <property type="term" value="P:nuclear polyadenylation-dependent rRNA catabolic process"/>
    <property type="evidence" value="ECO:0007669"/>
    <property type="project" value="TreeGrafter"/>
</dbReference>